<dbReference type="InterPro" id="IPR018378">
    <property type="entry name" value="C-type_lectin_CS"/>
</dbReference>
<dbReference type="PANTHER" id="PTHR22804">
    <property type="entry name" value="AGGRECAN/VERSICAN PROTEOGLYCAN"/>
    <property type="match status" value="1"/>
</dbReference>
<feature type="compositionally biased region" description="Polar residues" evidence="25">
    <location>
        <begin position="1046"/>
        <end position="1056"/>
    </location>
</feature>
<dbReference type="CDD" id="cd03517">
    <property type="entry name" value="Link_domain_CSPGs_modules_1_3"/>
    <property type="match status" value="1"/>
</dbReference>
<gene>
    <name evidence="33 34" type="primary">VCAN</name>
</gene>
<dbReference type="PROSITE" id="PS50963">
    <property type="entry name" value="LINK_2"/>
    <property type="match status" value="2"/>
</dbReference>
<dbReference type="CTD" id="1462"/>
<keyword evidence="13" id="KW-0325">Glycoprotein</keyword>
<feature type="region of interest" description="Disordered" evidence="25">
    <location>
        <begin position="1888"/>
        <end position="1975"/>
    </location>
</feature>
<dbReference type="GO" id="GO:0007417">
    <property type="term" value="P:central nervous system development"/>
    <property type="evidence" value="ECO:0007669"/>
    <property type="project" value="TreeGrafter"/>
</dbReference>
<keyword evidence="15" id="KW-0373">Hyaluronic acid</keyword>
<feature type="region of interest" description="Disordered" evidence="25">
    <location>
        <begin position="835"/>
        <end position="859"/>
    </location>
</feature>
<dbReference type="GO" id="GO:0005615">
    <property type="term" value="C:extracellular space"/>
    <property type="evidence" value="ECO:0007669"/>
    <property type="project" value="TreeGrafter"/>
</dbReference>
<dbReference type="SUPFAM" id="SSF57535">
    <property type="entry name" value="Complement control module/SCR domain"/>
    <property type="match status" value="1"/>
</dbReference>
<name>A0A6P8PV43_GEOSA</name>
<dbReference type="PROSITE" id="PS01187">
    <property type="entry name" value="EGF_CA"/>
    <property type="match status" value="1"/>
</dbReference>
<evidence type="ECO:0000256" key="21">
    <source>
        <dbReference type="ARBA" id="ARBA00044266"/>
    </source>
</evidence>
<keyword evidence="6 23" id="KW-0768">Sushi</keyword>
<evidence type="ECO:0000256" key="26">
    <source>
        <dbReference type="SAM" id="SignalP"/>
    </source>
</evidence>
<dbReference type="KEGG" id="gsh:117349663"/>
<feature type="region of interest" description="Disordered" evidence="25">
    <location>
        <begin position="455"/>
        <end position="484"/>
    </location>
</feature>
<evidence type="ECO:0000259" key="28">
    <source>
        <dbReference type="PROSITE" id="PS50041"/>
    </source>
</evidence>
<evidence type="ECO:0000259" key="27">
    <source>
        <dbReference type="PROSITE" id="PS50026"/>
    </source>
</evidence>
<dbReference type="InterPro" id="IPR000436">
    <property type="entry name" value="Sushi_SCR_CCP_dom"/>
</dbReference>
<feature type="domain" description="Link" evidence="31">
    <location>
        <begin position="152"/>
        <end position="247"/>
    </location>
</feature>
<dbReference type="Gene3D" id="3.10.100.10">
    <property type="entry name" value="Mannose-Binding Protein A, subunit A"/>
    <property type="match status" value="3"/>
</dbReference>
<evidence type="ECO:0000256" key="6">
    <source>
        <dbReference type="ARBA" id="ARBA00022659"/>
    </source>
</evidence>
<dbReference type="SMART" id="SM00181">
    <property type="entry name" value="EGF"/>
    <property type="match status" value="2"/>
</dbReference>
<dbReference type="OrthoDB" id="9905227at2759"/>
<dbReference type="InterPro" id="IPR016187">
    <property type="entry name" value="CTDL_fold"/>
</dbReference>
<feature type="domain" description="Ig-like" evidence="29">
    <location>
        <begin position="34"/>
        <end position="150"/>
    </location>
</feature>
<keyword evidence="5 22" id="KW-0245">EGF-like domain</keyword>
<sequence>MVLDIQHAFWICSIFVLADAQRLVKVEKSPPIRGSLSGRVTLPCFFSTMPTLSPPSSNSSKEYLRIKWTKIEQDRDGKDLKETIVVVAQEGAIKRGSNYINRVSVPSHPEDIGDASLTIVKLRTSDAGVYRCEVMYGIEDIQDIVSLDVTGVVFHYRGPTNKYALNFVQAKQACLDNGATIATPEQLSAAYLDGFEQCDAGWLSDQSVRYPIQNPRENCYGDKKGVEGIRTYGNQPPHETYDAYCFVDQLEGLVFHISVPGKLTYEEAKKECQKKNSVLATVGDLHAAWRKGFDRCDYGWLSDGSVRYPVSVARSQCGGGLLGVRTKYRFSNQTYFPDPKSRFDAYCIQGKEIRPDVAFISLLFPVETRSPGQERKLDITSTKAPSVSLLPAAKEDELEVKATVQPVGLAGKEASETAPLPQTVTDKVVSLLEGSTSDLSETETDKYKHQISEVSVGPEGDKPHITEESDAESTDKFTHRDEVTPSSWHTTSIITKDELAITEASKTEENIIILEGSAMGQEPVAKAATTLPSFVISKKESSPLPAEISDTETSWKTITGGEVSSPTSPFQEELSTREYTVEQLTTSSDSKEIISKVVVEDKTSKPEFIQTTVSEKEDSGVTEGSADLGIVSATEEDFKARIKTTLGSVVKQTDSVTEHTVKITDITTEAWDLMSTMKPVPYIHHETSSEGQIPSTAREKIESGLTYTQDVTHLPEKSVPADKKETFTKYSPEVPVTTKEPRETKLEVLPSFVTSKTDMESTITMTSSETLSTLTSKYLATTQRPLIIDSEPGEETSKDMMIIDESITSIKTSTDVDSTGQIVESEIDSEYFTTASTTSVARPTRPPEPEETTEALDTSTEVPVLEFGSGLQIPSSLGKINLIVVTITDNETDPLHPLLDVLTKSKAEGSEEAEESEEKDCEEEECDHVPILIDILHVDSDEEEELDCENATLPTTSPTLRFINGKQEVTTAPKDTKAEEARRDQVESVTHSKNITIIQSQETSDTSTIAVSDTESKLKEPLQVTLTPTEVVTVRHPDLSRDLEVQSKSTTPQEESTIAGCEFEQSSTEAPDYLSAESSGDADLPSTIVSGTMKLTVHKGSEEIAVLTPTATVFSDAATHYTSTKEIMSTKEASIPSEESKSTVKSDVFSVESLTERTLPHLVKILASPASILETEGSGGIVEDLVDSVTTKIHSVKVFVNTSTAQPTDVTISDLGTISLQKQASTISVLSEPEHTATKSSAEVIKGKEISSTTGKSAIISTKEYSSTVEPHMLIESDITEGSADEFSTSRIETATESSQSRSLDTRPSLAPTEDITVTETVSGKEIKAIGSTTVFISQRHTQKAFSSAESVTRSPSSQFEWQSREAESKSQTSQDIFSSPTVKVHDLERTVIPTIVSPGEQSIFDSKKDLAVSPTQSQQEVQFIESSGEASSPDDLIPIAFISSRIPVTESSEIESASFSPDSARTMKIPFVEEGSGIDFTADLHSALAPVAISPSIEKIDQKIYTFDTHVSEKTISISDAHVTLSTESTKLESKDASVTHIILTQEESFLPDQSSGYDQRIISTKDSSITSSTGTLEPDSTKLKVSTGKPEDLLSQSPKPTRKSSEEIKVDSPVDAEEVTGTIAPITSISTKTVKISVEDHSIKEFSQEIGKEMITASGTHSFETTKLVTTSMHLIPPASFYESSGEGSGIEILPSEDVTDRAEAIVTDRPLATSRLPAQPDGKTISQSPAITQLKFITEDKLIHETTSTPSESREDSKISAFVDKTKIGDVLAGTDITVKDVTQTHGYTSDETTFRISPEVFSQSIRESSTGAVYTERGPTLAIPEEVVSATSISDDQTPKSPITVILVNGDSEHPEISSTLTSHKPKSPPEQIFKEVSSDMAATYKPSDTDLSNHTDLPAESEDISSESVSSFTELTLSSTEETVPGQPEDDDYTPQIYEPATDDHSDVTEPVSDYTPDKTSSLPTPSADVSRETQTALLVQKESSTVSSVVETGTRSAEGILEDTTESSEVTHSTGAVTPSVVLLKVTNGSDYLTRISEGPFEGTDIYIPDENPCKGSPCLHGGTCYPRGSFYICTCMPGYSGEQCDDDVDECQSSPCRNGATCIDGINTFSCLCLPSYQGALCEQDKDTCDYGWHKFQGQCYKYFAHRRTWDAAERECRLQGAHLTSILSHEEQLFINRLGHDYQWIGLNDKMFEQDFRWTDGSTVQYDNWRPNQPDSFFSTGEDCVVMIWHENGQWNDVPCNYHLTYTCKKGTVACGQPPVVENAKTFGKMKPRYEINSMIRYHCKDGFIQRHLPTIRCQGDGRWDLPKVTCMYPSTFQRTYSKKYYYKFSPPEKTNSSKHYHHWIRTWQDSPR</sequence>
<dbReference type="InterPro" id="IPR036179">
    <property type="entry name" value="Ig-like_dom_sf"/>
</dbReference>
<protein>
    <recommendedName>
        <fullName evidence="18">Versican core protein</fullName>
    </recommendedName>
    <alternativeName>
        <fullName evidence="19">Chondroitin sulfate proteoglycan core protein 2</fullName>
    </alternativeName>
    <alternativeName>
        <fullName evidence="20">Large fibroblast proteoglycan</fullName>
    </alternativeName>
    <alternativeName>
        <fullName evidence="21">PG-M</fullName>
    </alternativeName>
</protein>
<dbReference type="InterPro" id="IPR003599">
    <property type="entry name" value="Ig_sub"/>
</dbReference>
<feature type="chain" id="PRO_5044653951" description="Versican core protein" evidence="26">
    <location>
        <begin position="21"/>
        <end position="2361"/>
    </location>
</feature>
<keyword evidence="7 26" id="KW-0732">Signal</keyword>
<dbReference type="PRINTS" id="PR01265">
    <property type="entry name" value="LINKMODULE"/>
</dbReference>
<comment type="function">
    <text evidence="17">May play a role in intercellular signaling and in connecting cells with the extracellular matrix. May take part in the regulation of cell motility, growth and differentiation. Binds hyaluronic acid.</text>
</comment>
<feature type="disulfide bond" evidence="24">
    <location>
        <begin position="296"/>
        <end position="317"/>
    </location>
</feature>
<feature type="region of interest" description="Disordered" evidence="25">
    <location>
        <begin position="1346"/>
        <end position="1378"/>
    </location>
</feature>
<dbReference type="Proteomes" id="UP000515159">
    <property type="component" value="Chromosome 1"/>
</dbReference>
<evidence type="ECO:0000256" key="25">
    <source>
        <dbReference type="SAM" id="MobiDB-lite"/>
    </source>
</evidence>
<dbReference type="RefSeq" id="XP_033779181.1">
    <property type="nucleotide sequence ID" value="XM_033923290.1"/>
</dbReference>
<dbReference type="GeneID" id="117349663"/>
<dbReference type="SMART" id="SM00409">
    <property type="entry name" value="IG"/>
    <property type="match status" value="1"/>
</dbReference>
<dbReference type="FunFam" id="3.10.100.10:FF:000011">
    <property type="entry name" value="Aggrecan core protein"/>
    <property type="match status" value="1"/>
</dbReference>
<dbReference type="FunFam" id="3.10.100.10:FF:000002">
    <property type="entry name" value="Hyaluronan proteoglycan link protein 1"/>
    <property type="match status" value="1"/>
</dbReference>
<dbReference type="Gene3D" id="2.10.25.10">
    <property type="entry name" value="Laminin"/>
    <property type="match status" value="2"/>
</dbReference>
<dbReference type="SMART" id="SM00032">
    <property type="entry name" value="CCP"/>
    <property type="match status" value="1"/>
</dbReference>
<feature type="domain" description="Sushi" evidence="30">
    <location>
        <begin position="2261"/>
        <end position="2321"/>
    </location>
</feature>
<comment type="subcellular location">
    <subcellularLocation>
        <location evidence="1">Cell projection</location>
        <location evidence="1">Cilium</location>
        <location evidence="1">Photoreceptor outer segment</location>
    </subcellularLocation>
    <subcellularLocation>
        <location evidence="2">Secreted</location>
        <location evidence="2">Extracellular space</location>
        <location evidence="2">Extracellular matrix</location>
        <location evidence="2">Interphotoreceptor matrix</location>
    </subcellularLocation>
</comment>
<dbReference type="InterPro" id="IPR000538">
    <property type="entry name" value="Link_dom"/>
</dbReference>
<feature type="compositionally biased region" description="Low complexity" evidence="25">
    <location>
        <begin position="1911"/>
        <end position="1928"/>
    </location>
</feature>
<feature type="compositionally biased region" description="Basic and acidic residues" evidence="25">
    <location>
        <begin position="1605"/>
        <end position="1614"/>
    </location>
</feature>
<feature type="domain" description="C-type lectin" evidence="28">
    <location>
        <begin position="2143"/>
        <end position="2257"/>
    </location>
</feature>
<dbReference type="InterPro" id="IPR018097">
    <property type="entry name" value="EGF_Ca-bd_CS"/>
</dbReference>
<dbReference type="FunFam" id="3.10.100.10:FF:000003">
    <property type="entry name" value="Versican core protein"/>
    <property type="match status" value="1"/>
</dbReference>
<dbReference type="SUPFAM" id="SSF48726">
    <property type="entry name" value="Immunoglobulin"/>
    <property type="match status" value="1"/>
</dbReference>
<dbReference type="CDD" id="cd00054">
    <property type="entry name" value="EGF_CA"/>
    <property type="match status" value="2"/>
</dbReference>
<dbReference type="SMART" id="SM00179">
    <property type="entry name" value="EGF_CA"/>
    <property type="match status" value="2"/>
</dbReference>
<dbReference type="SMART" id="SM00445">
    <property type="entry name" value="LINK"/>
    <property type="match status" value="2"/>
</dbReference>
<dbReference type="GO" id="GO:0001501">
    <property type="term" value="P:skeletal system development"/>
    <property type="evidence" value="ECO:0007669"/>
    <property type="project" value="TreeGrafter"/>
</dbReference>
<dbReference type="SMART" id="SM00034">
    <property type="entry name" value="CLECT"/>
    <property type="match status" value="1"/>
</dbReference>
<evidence type="ECO:0000256" key="15">
    <source>
        <dbReference type="ARBA" id="ARBA00023290"/>
    </source>
</evidence>
<feature type="disulfide bond" evidence="23">
    <location>
        <begin position="2292"/>
        <end position="2319"/>
    </location>
</feature>
<keyword evidence="32" id="KW-1185">Reference proteome</keyword>
<dbReference type="InterPro" id="IPR007110">
    <property type="entry name" value="Ig-like_dom"/>
</dbReference>
<evidence type="ECO:0000256" key="10">
    <source>
        <dbReference type="ARBA" id="ARBA00022837"/>
    </source>
</evidence>
<evidence type="ECO:0000256" key="14">
    <source>
        <dbReference type="ARBA" id="ARBA00023273"/>
    </source>
</evidence>
<keyword evidence="4" id="KW-0272">Extracellular matrix</keyword>
<dbReference type="PROSITE" id="PS00010">
    <property type="entry name" value="ASX_HYDROXYL"/>
    <property type="match status" value="1"/>
</dbReference>
<dbReference type="CDD" id="cd00033">
    <property type="entry name" value="CCP"/>
    <property type="match status" value="1"/>
</dbReference>
<evidence type="ECO:0000256" key="8">
    <source>
        <dbReference type="ARBA" id="ARBA00022734"/>
    </source>
</evidence>
<dbReference type="FunFam" id="2.60.40.10:FF:000361">
    <property type="entry name" value="versican core protein-like"/>
    <property type="match status" value="1"/>
</dbReference>
<evidence type="ECO:0000256" key="3">
    <source>
        <dbReference type="ARBA" id="ARBA00022525"/>
    </source>
</evidence>
<dbReference type="GO" id="GO:0001750">
    <property type="term" value="C:photoreceptor outer segment"/>
    <property type="evidence" value="ECO:0007669"/>
    <property type="project" value="UniProtKB-SubCell"/>
</dbReference>
<dbReference type="InterPro" id="IPR001881">
    <property type="entry name" value="EGF-like_Ca-bd_dom"/>
</dbReference>
<dbReference type="InterPro" id="IPR001304">
    <property type="entry name" value="C-type_lectin-like"/>
</dbReference>
<evidence type="ECO:0000256" key="22">
    <source>
        <dbReference type="PROSITE-ProRule" id="PRU00076"/>
    </source>
</evidence>
<dbReference type="InterPro" id="IPR013106">
    <property type="entry name" value="Ig_V-set"/>
</dbReference>
<dbReference type="InterPro" id="IPR033987">
    <property type="entry name" value="CSPG_CTLD"/>
</dbReference>
<keyword evidence="3" id="KW-0964">Secreted</keyword>
<feature type="region of interest" description="Disordered" evidence="25">
    <location>
        <begin position="1569"/>
        <end position="1616"/>
    </location>
</feature>
<keyword evidence="9" id="KW-0677">Repeat</keyword>
<comment type="caution">
    <text evidence="22">Lacks conserved residue(s) required for the propagation of feature annotation.</text>
</comment>
<feature type="disulfide bond" evidence="22">
    <location>
        <begin position="2082"/>
        <end position="2091"/>
    </location>
</feature>
<dbReference type="GO" id="GO:0005509">
    <property type="term" value="F:calcium ion binding"/>
    <property type="evidence" value="ECO:0007669"/>
    <property type="project" value="InterPro"/>
</dbReference>
<dbReference type="PROSITE" id="PS50026">
    <property type="entry name" value="EGF_3"/>
    <property type="match status" value="2"/>
</dbReference>
<proteinExistence type="predicted"/>
<dbReference type="GO" id="GO:0030246">
    <property type="term" value="F:carbohydrate binding"/>
    <property type="evidence" value="ECO:0007669"/>
    <property type="project" value="UniProtKB-KW"/>
</dbReference>
<dbReference type="FunFam" id="2.10.25.10:FF:000472">
    <property type="entry name" value="Uncharacterized protein, isoform A"/>
    <property type="match status" value="1"/>
</dbReference>
<dbReference type="GO" id="GO:0007155">
    <property type="term" value="P:cell adhesion"/>
    <property type="evidence" value="ECO:0007669"/>
    <property type="project" value="InterPro"/>
</dbReference>
<dbReference type="PROSITE" id="PS01241">
    <property type="entry name" value="LINK_1"/>
    <property type="match status" value="1"/>
</dbReference>
<evidence type="ECO:0000256" key="17">
    <source>
        <dbReference type="ARBA" id="ARBA00043896"/>
    </source>
</evidence>
<dbReference type="Pfam" id="PF00193">
    <property type="entry name" value="Xlink"/>
    <property type="match status" value="2"/>
</dbReference>
<dbReference type="InterPro" id="IPR013783">
    <property type="entry name" value="Ig-like_fold"/>
</dbReference>
<dbReference type="InterPro" id="IPR000742">
    <property type="entry name" value="EGF"/>
</dbReference>
<evidence type="ECO:0000256" key="1">
    <source>
        <dbReference type="ARBA" id="ARBA00004504"/>
    </source>
</evidence>
<evidence type="ECO:0000256" key="20">
    <source>
        <dbReference type="ARBA" id="ARBA00044263"/>
    </source>
</evidence>
<dbReference type="InterPro" id="IPR050691">
    <property type="entry name" value="Hyaluronan_bind_Proteoglycan"/>
</dbReference>
<dbReference type="Pfam" id="PF00008">
    <property type="entry name" value="EGF"/>
    <property type="match status" value="1"/>
</dbReference>
<dbReference type="GO" id="GO:0005540">
    <property type="term" value="F:hyaluronic acid binding"/>
    <property type="evidence" value="ECO:0007669"/>
    <property type="project" value="UniProtKB-KW"/>
</dbReference>
<keyword evidence="12 22" id="KW-1015">Disulfide bond</keyword>
<evidence type="ECO:0000256" key="16">
    <source>
        <dbReference type="ARBA" id="ARBA00023319"/>
    </source>
</evidence>
<evidence type="ECO:0000313" key="34">
    <source>
        <dbReference type="RefSeq" id="XP_033779248.1"/>
    </source>
</evidence>
<organism evidence="32 33">
    <name type="scientific">Geotrypetes seraphini</name>
    <name type="common">Gaboon caecilian</name>
    <name type="synonym">Caecilia seraphini</name>
    <dbReference type="NCBI Taxonomy" id="260995"/>
    <lineage>
        <taxon>Eukaryota</taxon>
        <taxon>Metazoa</taxon>
        <taxon>Chordata</taxon>
        <taxon>Craniata</taxon>
        <taxon>Vertebrata</taxon>
        <taxon>Euteleostomi</taxon>
        <taxon>Amphibia</taxon>
        <taxon>Gymnophiona</taxon>
        <taxon>Geotrypetes</taxon>
    </lineage>
</organism>
<feature type="disulfide bond" evidence="23">
    <location>
        <begin position="2263"/>
        <end position="2306"/>
    </location>
</feature>
<evidence type="ECO:0000259" key="30">
    <source>
        <dbReference type="PROSITE" id="PS50923"/>
    </source>
</evidence>
<dbReference type="GO" id="GO:0002052">
    <property type="term" value="P:positive regulation of neuroblast proliferation"/>
    <property type="evidence" value="ECO:0007669"/>
    <property type="project" value="TreeGrafter"/>
</dbReference>
<evidence type="ECO:0000256" key="11">
    <source>
        <dbReference type="ARBA" id="ARBA00022974"/>
    </source>
</evidence>
<dbReference type="InterPro" id="IPR035976">
    <property type="entry name" value="Sushi/SCR/CCP_sf"/>
</dbReference>
<feature type="compositionally biased region" description="Basic and acidic residues" evidence="25">
    <location>
        <begin position="459"/>
        <end position="483"/>
    </location>
</feature>
<evidence type="ECO:0000259" key="31">
    <source>
        <dbReference type="PROSITE" id="PS50963"/>
    </source>
</evidence>
<dbReference type="Pfam" id="PF07686">
    <property type="entry name" value="V-set"/>
    <property type="match status" value="1"/>
</dbReference>
<dbReference type="PROSITE" id="PS50835">
    <property type="entry name" value="IG_LIKE"/>
    <property type="match status" value="1"/>
</dbReference>
<feature type="domain" description="Link" evidence="31">
    <location>
        <begin position="253"/>
        <end position="349"/>
    </location>
</feature>
<dbReference type="GO" id="GO:0045202">
    <property type="term" value="C:synapse"/>
    <property type="evidence" value="ECO:0007669"/>
    <property type="project" value="TreeGrafter"/>
</dbReference>
<dbReference type="FunFam" id="2.10.70.10:FF:000003">
    <property type="entry name" value="Versican core protein"/>
    <property type="match status" value="1"/>
</dbReference>
<dbReference type="PROSITE" id="PS00022">
    <property type="entry name" value="EGF_1"/>
    <property type="match status" value="2"/>
</dbReference>
<dbReference type="CDD" id="cd03588">
    <property type="entry name" value="CLECT_CSPGs"/>
    <property type="match status" value="1"/>
</dbReference>
<feature type="disulfide bond" evidence="24">
    <location>
        <begin position="198"/>
        <end position="219"/>
    </location>
</feature>
<dbReference type="Pfam" id="PF00059">
    <property type="entry name" value="Lectin_C"/>
    <property type="match status" value="1"/>
</dbReference>
<feature type="domain" description="EGF-like" evidence="27">
    <location>
        <begin position="2056"/>
        <end position="2092"/>
    </location>
</feature>
<dbReference type="Gene3D" id="2.10.70.10">
    <property type="entry name" value="Complement Module, domain 1"/>
    <property type="match status" value="1"/>
</dbReference>
<dbReference type="SUPFAM" id="SSF56436">
    <property type="entry name" value="C-type lectin-like"/>
    <property type="match status" value="3"/>
</dbReference>
<evidence type="ECO:0000256" key="24">
    <source>
        <dbReference type="PROSITE-ProRule" id="PRU00323"/>
    </source>
</evidence>
<dbReference type="GO" id="GO:0072534">
    <property type="term" value="C:perineuronal net"/>
    <property type="evidence" value="ECO:0007669"/>
    <property type="project" value="TreeGrafter"/>
</dbReference>
<keyword evidence="10" id="KW-0106">Calcium</keyword>
<keyword evidence="16" id="KW-0393">Immunoglobulin domain</keyword>
<dbReference type="Gene3D" id="2.60.40.10">
    <property type="entry name" value="Immunoglobulins"/>
    <property type="match status" value="1"/>
</dbReference>
<dbReference type="PROSITE" id="PS50041">
    <property type="entry name" value="C_TYPE_LECTIN_2"/>
    <property type="match status" value="1"/>
</dbReference>
<feature type="compositionally biased region" description="Polar residues" evidence="25">
    <location>
        <begin position="1346"/>
        <end position="1362"/>
    </location>
</feature>
<evidence type="ECO:0000256" key="23">
    <source>
        <dbReference type="PROSITE-ProRule" id="PRU00302"/>
    </source>
</evidence>
<dbReference type="SUPFAM" id="SSF57196">
    <property type="entry name" value="EGF/Laminin"/>
    <property type="match status" value="1"/>
</dbReference>
<dbReference type="GO" id="GO:0010001">
    <property type="term" value="P:glial cell differentiation"/>
    <property type="evidence" value="ECO:0007669"/>
    <property type="project" value="TreeGrafter"/>
</dbReference>
<feature type="signal peptide" evidence="26">
    <location>
        <begin position="1"/>
        <end position="20"/>
    </location>
</feature>
<dbReference type="GO" id="GO:0033165">
    <property type="term" value="C:interphotoreceptor matrix"/>
    <property type="evidence" value="ECO:0007669"/>
    <property type="project" value="UniProtKB-SubCell"/>
</dbReference>
<keyword evidence="14" id="KW-0966">Cell projection</keyword>
<evidence type="ECO:0000256" key="12">
    <source>
        <dbReference type="ARBA" id="ARBA00023157"/>
    </source>
</evidence>
<feature type="disulfide bond" evidence="22">
    <location>
        <begin position="2120"/>
        <end position="2129"/>
    </location>
</feature>
<evidence type="ECO:0000313" key="32">
    <source>
        <dbReference type="Proteomes" id="UP000515159"/>
    </source>
</evidence>
<evidence type="ECO:0000256" key="7">
    <source>
        <dbReference type="ARBA" id="ARBA00022729"/>
    </source>
</evidence>
<evidence type="ECO:0000256" key="13">
    <source>
        <dbReference type="ARBA" id="ARBA00023180"/>
    </source>
</evidence>
<evidence type="ECO:0000256" key="19">
    <source>
        <dbReference type="ARBA" id="ARBA00044230"/>
    </source>
</evidence>
<dbReference type="InterPro" id="IPR000152">
    <property type="entry name" value="EGF-type_Asp/Asn_hydroxyl_site"/>
</dbReference>
<dbReference type="CDD" id="cd03520">
    <property type="entry name" value="Link_domain_CSPGs_modules_2_4"/>
    <property type="match status" value="1"/>
</dbReference>
<evidence type="ECO:0000256" key="18">
    <source>
        <dbReference type="ARBA" id="ARBA00044099"/>
    </source>
</evidence>
<evidence type="ECO:0000259" key="29">
    <source>
        <dbReference type="PROSITE" id="PS50835"/>
    </source>
</evidence>
<accession>A0A6P8PV43</accession>
<dbReference type="PROSITE" id="PS00615">
    <property type="entry name" value="C_TYPE_LECTIN_1"/>
    <property type="match status" value="1"/>
</dbReference>
<dbReference type="InterPro" id="IPR016186">
    <property type="entry name" value="C-type_lectin-like/link_sf"/>
</dbReference>
<keyword evidence="11" id="KW-0654">Proteoglycan</keyword>
<keyword evidence="8" id="KW-0430">Lectin</keyword>
<feature type="domain" description="EGF-like" evidence="27">
    <location>
        <begin position="2094"/>
        <end position="2130"/>
    </location>
</feature>
<feature type="region of interest" description="Disordered" evidence="25">
    <location>
        <begin position="1278"/>
        <end position="1315"/>
    </location>
</feature>
<evidence type="ECO:0000256" key="4">
    <source>
        <dbReference type="ARBA" id="ARBA00022530"/>
    </source>
</evidence>
<dbReference type="Pfam" id="PF00084">
    <property type="entry name" value="Sushi"/>
    <property type="match status" value="1"/>
</dbReference>
<dbReference type="PROSITE" id="PS01186">
    <property type="entry name" value="EGF_2"/>
    <property type="match status" value="1"/>
</dbReference>
<dbReference type="PANTHER" id="PTHR22804:SF6">
    <property type="entry name" value="VERSICAN CORE PROTEIN"/>
    <property type="match status" value="1"/>
</dbReference>
<feature type="region of interest" description="Disordered" evidence="25">
    <location>
        <begin position="1043"/>
        <end position="1081"/>
    </location>
</feature>
<evidence type="ECO:0000256" key="5">
    <source>
        <dbReference type="ARBA" id="ARBA00022536"/>
    </source>
</evidence>
<evidence type="ECO:0000256" key="2">
    <source>
        <dbReference type="ARBA" id="ARBA00004593"/>
    </source>
</evidence>
<reference evidence="33 34" key="1">
    <citation type="submission" date="2025-04" db="UniProtKB">
        <authorList>
            <consortium name="RefSeq"/>
        </authorList>
    </citation>
    <scope>IDENTIFICATION</scope>
</reference>
<evidence type="ECO:0000313" key="33">
    <source>
        <dbReference type="RefSeq" id="XP_033779181.1"/>
    </source>
</evidence>
<feature type="compositionally biased region" description="Polar residues" evidence="25">
    <location>
        <begin position="1286"/>
        <end position="1303"/>
    </location>
</feature>
<dbReference type="PROSITE" id="PS50923">
    <property type="entry name" value="SUSHI"/>
    <property type="match status" value="1"/>
</dbReference>
<dbReference type="RefSeq" id="XP_033779248.1">
    <property type="nucleotide sequence ID" value="XM_033923357.1"/>
</dbReference>
<evidence type="ECO:0000256" key="9">
    <source>
        <dbReference type="ARBA" id="ARBA00022737"/>
    </source>
</evidence>